<organism evidence="9 10">
    <name type="scientific">Sphingomonas naphthae</name>
    <dbReference type="NCBI Taxonomy" id="1813468"/>
    <lineage>
        <taxon>Bacteria</taxon>
        <taxon>Pseudomonadati</taxon>
        <taxon>Pseudomonadota</taxon>
        <taxon>Alphaproteobacteria</taxon>
        <taxon>Sphingomonadales</taxon>
        <taxon>Sphingomonadaceae</taxon>
        <taxon>Sphingomonas</taxon>
    </lineage>
</organism>
<keyword evidence="3 6" id="KW-0479">Metal-binding</keyword>
<dbReference type="InterPro" id="IPR009056">
    <property type="entry name" value="Cyt_c-like_dom"/>
</dbReference>
<name>A0ABY7TN54_9SPHN</name>
<dbReference type="EMBL" id="CP117411">
    <property type="protein sequence ID" value="WCT74438.1"/>
    <property type="molecule type" value="Genomic_DNA"/>
</dbReference>
<evidence type="ECO:0000256" key="1">
    <source>
        <dbReference type="ARBA" id="ARBA00022448"/>
    </source>
</evidence>
<dbReference type="Pfam" id="PF00034">
    <property type="entry name" value="Cytochrom_C"/>
    <property type="match status" value="1"/>
</dbReference>
<keyword evidence="2 6" id="KW-0349">Heme</keyword>
<proteinExistence type="predicted"/>
<protein>
    <submittedName>
        <fullName evidence="9">C-type cytochrome</fullName>
    </submittedName>
</protein>
<keyword evidence="1" id="KW-0813">Transport</keyword>
<evidence type="ECO:0000313" key="9">
    <source>
        <dbReference type="EMBL" id="WCT74438.1"/>
    </source>
</evidence>
<sequence length="117" mass="12269">MIVRIVAALALASAAPAIAQQSGEQLFRQRCQACHATDPAKPAILAPNLRGVVGRKAAATPFAYSPALKAAKLTWSAETLDAYLAGPAKLVPGTRMMISIADARQRAALIDYLATLK</sequence>
<evidence type="ECO:0000256" key="5">
    <source>
        <dbReference type="ARBA" id="ARBA00023004"/>
    </source>
</evidence>
<accession>A0ABY7TN54</accession>
<dbReference type="PROSITE" id="PS51007">
    <property type="entry name" value="CYTC"/>
    <property type="match status" value="1"/>
</dbReference>
<dbReference type="Proteomes" id="UP001220395">
    <property type="component" value="Chromosome"/>
</dbReference>
<evidence type="ECO:0000256" key="2">
    <source>
        <dbReference type="ARBA" id="ARBA00022617"/>
    </source>
</evidence>
<dbReference type="PANTHER" id="PTHR11961">
    <property type="entry name" value="CYTOCHROME C"/>
    <property type="match status" value="1"/>
</dbReference>
<feature type="chain" id="PRO_5046055045" evidence="7">
    <location>
        <begin position="20"/>
        <end position="117"/>
    </location>
</feature>
<dbReference type="PRINTS" id="PR00604">
    <property type="entry name" value="CYTCHRMECIAB"/>
</dbReference>
<evidence type="ECO:0000256" key="7">
    <source>
        <dbReference type="SAM" id="SignalP"/>
    </source>
</evidence>
<evidence type="ECO:0000313" key="10">
    <source>
        <dbReference type="Proteomes" id="UP001220395"/>
    </source>
</evidence>
<dbReference type="InterPro" id="IPR002327">
    <property type="entry name" value="Cyt_c_1A/1B"/>
</dbReference>
<dbReference type="SUPFAM" id="SSF46626">
    <property type="entry name" value="Cytochrome c"/>
    <property type="match status" value="1"/>
</dbReference>
<evidence type="ECO:0000259" key="8">
    <source>
        <dbReference type="PROSITE" id="PS51007"/>
    </source>
</evidence>
<dbReference type="InterPro" id="IPR036909">
    <property type="entry name" value="Cyt_c-like_dom_sf"/>
</dbReference>
<dbReference type="RefSeq" id="WP_273689465.1">
    <property type="nucleotide sequence ID" value="NZ_CP117411.1"/>
</dbReference>
<evidence type="ECO:0000256" key="6">
    <source>
        <dbReference type="PROSITE-ProRule" id="PRU00433"/>
    </source>
</evidence>
<feature type="domain" description="Cytochrome c" evidence="8">
    <location>
        <begin position="18"/>
        <end position="117"/>
    </location>
</feature>
<evidence type="ECO:0000256" key="3">
    <source>
        <dbReference type="ARBA" id="ARBA00022723"/>
    </source>
</evidence>
<keyword evidence="7" id="KW-0732">Signal</keyword>
<evidence type="ECO:0000256" key="4">
    <source>
        <dbReference type="ARBA" id="ARBA00022982"/>
    </source>
</evidence>
<keyword evidence="10" id="KW-1185">Reference proteome</keyword>
<feature type="signal peptide" evidence="7">
    <location>
        <begin position="1"/>
        <end position="19"/>
    </location>
</feature>
<keyword evidence="4" id="KW-0249">Electron transport</keyword>
<reference evidence="9 10" key="1">
    <citation type="submission" date="2023-02" db="EMBL/GenBank/DDBJ databases">
        <title>Genome sequence of Sphingomonas naphthae.</title>
        <authorList>
            <person name="Kim S."/>
            <person name="Heo J."/>
            <person name="Kwon S.-W."/>
        </authorList>
    </citation>
    <scope>NUCLEOTIDE SEQUENCE [LARGE SCALE GENOMIC DNA]</scope>
    <source>
        <strain evidence="9 10">KACC 18716</strain>
    </source>
</reference>
<gene>
    <name evidence="9" type="ORF">PQ455_04190</name>
</gene>
<dbReference type="Gene3D" id="1.10.760.10">
    <property type="entry name" value="Cytochrome c-like domain"/>
    <property type="match status" value="1"/>
</dbReference>
<keyword evidence="5 6" id="KW-0408">Iron</keyword>